<dbReference type="FunFam" id="4.10.1000.10:FF:000002">
    <property type="entry name" value="Zinc finger protein 36, C3H1 type-like 1"/>
    <property type="match status" value="1"/>
</dbReference>
<feature type="zinc finger region" description="C3H1-type" evidence="6">
    <location>
        <begin position="295"/>
        <end position="323"/>
    </location>
</feature>
<dbReference type="OrthoDB" id="410307at2759"/>
<feature type="region of interest" description="Disordered" evidence="8">
    <location>
        <begin position="53"/>
        <end position="86"/>
    </location>
</feature>
<dbReference type="AlphaFoldDB" id="A0A811RKY4"/>
<dbReference type="PANTHER" id="PTHR12547">
    <property type="entry name" value="CCCH ZINC FINGER/TIS11-RELATED"/>
    <property type="match status" value="1"/>
</dbReference>
<organism evidence="10 11">
    <name type="scientific">Miscanthus lutarioriparius</name>
    <dbReference type="NCBI Taxonomy" id="422564"/>
    <lineage>
        <taxon>Eukaryota</taxon>
        <taxon>Viridiplantae</taxon>
        <taxon>Streptophyta</taxon>
        <taxon>Embryophyta</taxon>
        <taxon>Tracheophyta</taxon>
        <taxon>Spermatophyta</taxon>
        <taxon>Magnoliopsida</taxon>
        <taxon>Liliopsida</taxon>
        <taxon>Poales</taxon>
        <taxon>Poaceae</taxon>
        <taxon>PACMAD clade</taxon>
        <taxon>Panicoideae</taxon>
        <taxon>Andropogonodae</taxon>
        <taxon>Andropogoneae</taxon>
        <taxon>Saccharinae</taxon>
        <taxon>Miscanthus</taxon>
    </lineage>
</organism>
<dbReference type="InterPro" id="IPR000571">
    <property type="entry name" value="Znf_CCCH"/>
</dbReference>
<dbReference type="PANTHER" id="PTHR12547:SF162">
    <property type="entry name" value="ZINC FINGER CCCH DOMAIN-CONTAINING PROTEIN 15"/>
    <property type="match status" value="1"/>
</dbReference>
<dbReference type="InterPro" id="IPR036855">
    <property type="entry name" value="Znf_CCCH_sf"/>
</dbReference>
<evidence type="ECO:0000259" key="9">
    <source>
        <dbReference type="PROSITE" id="PS50103"/>
    </source>
</evidence>
<dbReference type="Proteomes" id="UP000604825">
    <property type="component" value="Unassembled WGS sequence"/>
</dbReference>
<dbReference type="GO" id="GO:0003677">
    <property type="term" value="F:DNA binding"/>
    <property type="evidence" value="ECO:0007669"/>
    <property type="project" value="UniProtKB-KW"/>
</dbReference>
<evidence type="ECO:0000256" key="5">
    <source>
        <dbReference type="ARBA" id="ARBA00023125"/>
    </source>
</evidence>
<keyword evidence="3 6" id="KW-0863">Zinc-finger</keyword>
<dbReference type="EMBL" id="CAJGYO010000016">
    <property type="protein sequence ID" value="CAD6271112.1"/>
    <property type="molecule type" value="Genomic_DNA"/>
</dbReference>
<comment type="caution">
    <text evidence="10">The sequence shown here is derived from an EMBL/GenBank/DDBJ whole genome shotgun (WGS) entry which is preliminary data.</text>
</comment>
<dbReference type="GO" id="GO:0003729">
    <property type="term" value="F:mRNA binding"/>
    <property type="evidence" value="ECO:0007669"/>
    <property type="project" value="InterPro"/>
</dbReference>
<keyword evidence="11" id="KW-1185">Reference proteome</keyword>
<evidence type="ECO:0000256" key="6">
    <source>
        <dbReference type="PROSITE-ProRule" id="PRU00723"/>
    </source>
</evidence>
<feature type="compositionally biased region" description="Low complexity" evidence="8">
    <location>
        <begin position="57"/>
        <end position="86"/>
    </location>
</feature>
<protein>
    <recommendedName>
        <fullName evidence="9">C3H1-type domain-containing protein</fullName>
    </recommendedName>
</protein>
<feature type="domain" description="C3H1-type" evidence="9">
    <location>
        <begin position="257"/>
        <end position="285"/>
    </location>
</feature>
<dbReference type="Gene3D" id="4.10.1000.10">
    <property type="entry name" value="Zinc finger, CCCH-type"/>
    <property type="match status" value="2"/>
</dbReference>
<keyword evidence="4 6" id="KW-0862">Zinc</keyword>
<sequence length="332" mass="35773">MEVVLAPAQHNGLHAAFGPNPFGGIGGDGRFSSSLSSLGGDRFCGYSTTASSRFGNSPGLSSPSPRAASLSRGSSDSGSVVDDGEDAAASSAATAAERRLRLARLALQYQEVVNRFELCLSYLADASNEAAALRRENDELRVANEDLARRINVVGCKLVDEFSGLRLAEEHATPPPPPPPPSPLPATPVMPKSISVRSPGYLKMNQNGKHRASKTTKGSQRVFVGMDGGVKGEDERKGVDEKKLNGGLEFEVYNQGMLKTELCNKWEETGTCPYGDQCQFAHGIGELRPVIRHPRYKTQVCRMVLAGVVCPYGHRCHFRHSVTPADLFLPRH</sequence>
<evidence type="ECO:0000256" key="7">
    <source>
        <dbReference type="SAM" id="Coils"/>
    </source>
</evidence>
<keyword evidence="2" id="KW-0677">Repeat</keyword>
<evidence type="ECO:0000313" key="11">
    <source>
        <dbReference type="Proteomes" id="UP000604825"/>
    </source>
</evidence>
<dbReference type="PROSITE" id="PS50103">
    <property type="entry name" value="ZF_C3H1"/>
    <property type="match status" value="2"/>
</dbReference>
<feature type="coiled-coil region" evidence="7">
    <location>
        <begin position="123"/>
        <end position="150"/>
    </location>
</feature>
<dbReference type="InterPro" id="IPR045877">
    <property type="entry name" value="ZFP36-like"/>
</dbReference>
<name>A0A811RKY4_9POAL</name>
<dbReference type="GO" id="GO:0008270">
    <property type="term" value="F:zinc ion binding"/>
    <property type="evidence" value="ECO:0007669"/>
    <property type="project" value="UniProtKB-KW"/>
</dbReference>
<gene>
    <name evidence="10" type="ORF">NCGR_LOCUS54399</name>
</gene>
<proteinExistence type="predicted"/>
<keyword evidence="1 6" id="KW-0479">Metal-binding</keyword>
<evidence type="ECO:0000256" key="1">
    <source>
        <dbReference type="ARBA" id="ARBA00022723"/>
    </source>
</evidence>
<evidence type="ECO:0000313" key="10">
    <source>
        <dbReference type="EMBL" id="CAD6271112.1"/>
    </source>
</evidence>
<evidence type="ECO:0000256" key="4">
    <source>
        <dbReference type="ARBA" id="ARBA00022833"/>
    </source>
</evidence>
<dbReference type="Pfam" id="PF00642">
    <property type="entry name" value="zf-CCCH"/>
    <property type="match status" value="1"/>
</dbReference>
<keyword evidence="7" id="KW-0175">Coiled coil</keyword>
<accession>A0A811RKY4</accession>
<evidence type="ECO:0000256" key="2">
    <source>
        <dbReference type="ARBA" id="ARBA00022737"/>
    </source>
</evidence>
<keyword evidence="5" id="KW-0238">DNA-binding</keyword>
<reference evidence="10" key="1">
    <citation type="submission" date="2020-10" db="EMBL/GenBank/DDBJ databases">
        <authorList>
            <person name="Han B."/>
            <person name="Lu T."/>
            <person name="Zhao Q."/>
            <person name="Huang X."/>
            <person name="Zhao Y."/>
        </authorList>
    </citation>
    <scope>NUCLEOTIDE SEQUENCE</scope>
</reference>
<dbReference type="SMART" id="SM00356">
    <property type="entry name" value="ZnF_C3H1"/>
    <property type="match status" value="2"/>
</dbReference>
<dbReference type="SUPFAM" id="SSF90229">
    <property type="entry name" value="CCCH zinc finger"/>
    <property type="match status" value="2"/>
</dbReference>
<evidence type="ECO:0000256" key="8">
    <source>
        <dbReference type="SAM" id="MobiDB-lite"/>
    </source>
</evidence>
<evidence type="ECO:0000256" key="3">
    <source>
        <dbReference type="ARBA" id="ARBA00022771"/>
    </source>
</evidence>
<feature type="domain" description="C3H1-type" evidence="9">
    <location>
        <begin position="295"/>
        <end position="323"/>
    </location>
</feature>
<dbReference type="FunFam" id="4.10.1000.10:FF:000001">
    <property type="entry name" value="zinc finger CCCH domain-containing protein 15-like"/>
    <property type="match status" value="1"/>
</dbReference>
<feature type="zinc finger region" description="C3H1-type" evidence="6">
    <location>
        <begin position="257"/>
        <end position="285"/>
    </location>
</feature>